<evidence type="ECO:0000313" key="3">
    <source>
        <dbReference type="Proteomes" id="UP001139462"/>
    </source>
</evidence>
<protein>
    <submittedName>
        <fullName evidence="2">Rhodanese-like domain-containing protein</fullName>
    </submittedName>
</protein>
<dbReference type="PANTHER" id="PTHR43031">
    <property type="entry name" value="FAD-DEPENDENT OXIDOREDUCTASE"/>
    <property type="match status" value="1"/>
</dbReference>
<evidence type="ECO:0000313" key="2">
    <source>
        <dbReference type="EMBL" id="MCG2431494.1"/>
    </source>
</evidence>
<dbReference type="InterPro" id="IPR050229">
    <property type="entry name" value="GlpE_sulfurtransferase"/>
</dbReference>
<organism evidence="2 3">
    <name type="scientific">Aequorivita xiaoshiensis</name>
    <dbReference type="NCBI Taxonomy" id="2874476"/>
    <lineage>
        <taxon>Bacteria</taxon>
        <taxon>Pseudomonadati</taxon>
        <taxon>Bacteroidota</taxon>
        <taxon>Flavobacteriia</taxon>
        <taxon>Flavobacteriales</taxon>
        <taxon>Flavobacteriaceae</taxon>
        <taxon>Aequorivita</taxon>
    </lineage>
</organism>
<keyword evidence="3" id="KW-1185">Reference proteome</keyword>
<dbReference type="AlphaFoldDB" id="A0A9X1R3B0"/>
<gene>
    <name evidence="2" type="ORF">K8344_10225</name>
</gene>
<evidence type="ECO:0000259" key="1">
    <source>
        <dbReference type="PROSITE" id="PS50206"/>
    </source>
</evidence>
<dbReference type="Proteomes" id="UP001139462">
    <property type="component" value="Unassembled WGS sequence"/>
</dbReference>
<dbReference type="SMART" id="SM00450">
    <property type="entry name" value="RHOD"/>
    <property type="match status" value="1"/>
</dbReference>
<accession>A0A9X1R3B0</accession>
<dbReference type="PROSITE" id="PS51257">
    <property type="entry name" value="PROKAR_LIPOPROTEIN"/>
    <property type="match status" value="1"/>
</dbReference>
<dbReference type="RefSeq" id="WP_237608590.1">
    <property type="nucleotide sequence ID" value="NZ_JAIRBB010000008.1"/>
</dbReference>
<dbReference type="InterPro" id="IPR001763">
    <property type="entry name" value="Rhodanese-like_dom"/>
</dbReference>
<dbReference type="PROSITE" id="PS50206">
    <property type="entry name" value="RHODANESE_3"/>
    <property type="match status" value="1"/>
</dbReference>
<comment type="caution">
    <text evidence="2">The sequence shown here is derived from an EMBL/GenBank/DDBJ whole genome shotgun (WGS) entry which is preliminary data.</text>
</comment>
<name>A0A9X1R3B0_9FLAO</name>
<dbReference type="PANTHER" id="PTHR43031:SF18">
    <property type="entry name" value="RHODANESE-RELATED SULFURTRANSFERASES"/>
    <property type="match status" value="1"/>
</dbReference>
<dbReference type="CDD" id="cd00158">
    <property type="entry name" value="RHOD"/>
    <property type="match status" value="1"/>
</dbReference>
<dbReference type="SUPFAM" id="SSF52821">
    <property type="entry name" value="Rhodanese/Cell cycle control phosphatase"/>
    <property type="match status" value="1"/>
</dbReference>
<dbReference type="Gene3D" id="3.40.250.10">
    <property type="entry name" value="Rhodanese-like domain"/>
    <property type="match status" value="1"/>
</dbReference>
<feature type="domain" description="Rhodanese" evidence="1">
    <location>
        <begin position="41"/>
        <end position="131"/>
    </location>
</feature>
<proteinExistence type="predicted"/>
<dbReference type="EMBL" id="JAIRBB010000008">
    <property type="protein sequence ID" value="MCG2431494.1"/>
    <property type="molecule type" value="Genomic_DNA"/>
</dbReference>
<reference evidence="2" key="1">
    <citation type="submission" date="2021-09" db="EMBL/GenBank/DDBJ databases">
        <title>Genome of Aequorivita sp. strain F64183.</title>
        <authorList>
            <person name="Wang Y."/>
        </authorList>
    </citation>
    <scope>NUCLEOTIDE SEQUENCE</scope>
    <source>
        <strain evidence="2">F64183</strain>
    </source>
</reference>
<dbReference type="Pfam" id="PF00581">
    <property type="entry name" value="Rhodanese"/>
    <property type="match status" value="1"/>
</dbReference>
<sequence length="131" mass="14871">MKNIITLFGLTMLLLFTACKDKNVAHEVSVIPPQEFEMAISKNKVQLLDVRTSEEFEAGHIENAVNIDVLQDDFTSKIKDLDPEEPVYLYCRSGRRSEKASTILKGLGFEEIYDLKGGFLNWESEGLEVEK</sequence>
<dbReference type="InterPro" id="IPR036873">
    <property type="entry name" value="Rhodanese-like_dom_sf"/>
</dbReference>